<dbReference type="InterPro" id="IPR052347">
    <property type="entry name" value="Isochorismatase_Nicotinamidase"/>
</dbReference>
<evidence type="ECO:0000256" key="4">
    <source>
        <dbReference type="ARBA" id="ARBA00022801"/>
    </source>
</evidence>
<feature type="domain" description="Isochorismatase-like" evidence="9">
    <location>
        <begin position="34"/>
        <end position="223"/>
    </location>
</feature>
<comment type="pathway">
    <text evidence="5">Cofactor biosynthesis; nicotinate biosynthesis; nicotinate from nicotinamide: step 1/1.</text>
</comment>
<dbReference type="SUPFAM" id="SSF52499">
    <property type="entry name" value="Isochorismatase-like hydrolases"/>
    <property type="match status" value="1"/>
</dbReference>
<evidence type="ECO:0000256" key="1">
    <source>
        <dbReference type="ARBA" id="ARBA00006336"/>
    </source>
</evidence>
<dbReference type="PANTHER" id="PTHR11080:SF2">
    <property type="entry name" value="LD05707P"/>
    <property type="match status" value="1"/>
</dbReference>
<evidence type="ECO:0000256" key="2">
    <source>
        <dbReference type="ARBA" id="ARBA00022642"/>
    </source>
</evidence>
<evidence type="ECO:0000256" key="5">
    <source>
        <dbReference type="ARBA" id="ARBA00037900"/>
    </source>
</evidence>
<keyword evidence="2" id="KW-0662">Pyridine nucleotide biosynthesis</keyword>
<keyword evidence="3" id="KW-0479">Metal-binding</keyword>
<evidence type="ECO:0000313" key="10">
    <source>
        <dbReference type="EMBL" id="BDZ53863.1"/>
    </source>
</evidence>
<evidence type="ECO:0000256" key="8">
    <source>
        <dbReference type="SAM" id="MobiDB-lite"/>
    </source>
</evidence>
<name>A0ABN6Y9J7_9MICO</name>
<dbReference type="EC" id="3.5.1.19" evidence="6"/>
<evidence type="ECO:0000256" key="7">
    <source>
        <dbReference type="ARBA" id="ARBA00043224"/>
    </source>
</evidence>
<evidence type="ECO:0000256" key="3">
    <source>
        <dbReference type="ARBA" id="ARBA00022723"/>
    </source>
</evidence>
<keyword evidence="4" id="KW-0378">Hydrolase</keyword>
<evidence type="ECO:0000313" key="11">
    <source>
        <dbReference type="Proteomes" id="UP001321477"/>
    </source>
</evidence>
<dbReference type="Pfam" id="PF00857">
    <property type="entry name" value="Isochorismatase"/>
    <property type="match status" value="1"/>
</dbReference>
<accession>A0ABN6Y9J7</accession>
<dbReference type="Gene3D" id="3.40.50.850">
    <property type="entry name" value="Isochorismatase-like"/>
    <property type="match status" value="1"/>
</dbReference>
<reference evidence="11" key="1">
    <citation type="journal article" date="2019" name="Int. J. Syst. Evol. Microbiol.">
        <title>The Global Catalogue of Microorganisms (GCM) 10K type strain sequencing project: providing services to taxonomists for standard genome sequencing and annotation.</title>
        <authorList>
            <consortium name="The Broad Institute Genomics Platform"/>
            <consortium name="The Broad Institute Genome Sequencing Center for Infectious Disease"/>
            <person name="Wu L."/>
            <person name="Ma J."/>
        </authorList>
    </citation>
    <scope>NUCLEOTIDE SEQUENCE [LARGE SCALE GENOMIC DNA]</scope>
    <source>
        <strain evidence="11">NBRC 109019</strain>
    </source>
</reference>
<organism evidence="10 11">
    <name type="scientific">Agromyces marinus</name>
    <dbReference type="NCBI Taxonomy" id="1389020"/>
    <lineage>
        <taxon>Bacteria</taxon>
        <taxon>Bacillati</taxon>
        <taxon>Actinomycetota</taxon>
        <taxon>Actinomycetes</taxon>
        <taxon>Micrococcales</taxon>
        <taxon>Microbacteriaceae</taxon>
        <taxon>Agromyces</taxon>
    </lineage>
</organism>
<dbReference type="InterPro" id="IPR036380">
    <property type="entry name" value="Isochorismatase-like_sf"/>
</dbReference>
<protein>
    <recommendedName>
        <fullName evidence="6">nicotinamidase</fullName>
        <ecNumber evidence="6">3.5.1.19</ecNumber>
    </recommendedName>
    <alternativeName>
        <fullName evidence="7">Nicotinamide deamidase</fullName>
    </alternativeName>
</protein>
<sequence length="235" mass="24312">MPAAASANRDRMEAAAGSTPPETRGAKEPIMSRALFIIDVQNDFTEGGALGVDGGAAVAAGITAYLAEHGDRYDLVVASRDWHNADDDNGGHFATDAPPDFTVTWPKHCMAGTPGAEYHPALDTSAVDVHIRKGQGVPAYSIFEGTDDTGASTTEVLERHGVTDVDVAGIATDYCVRASALDAIEHGRHVRVLRDLVAGVAPESSEAAIAELGHAGAAIVDSSELAPVDDEAGRA</sequence>
<dbReference type="EMBL" id="AP027734">
    <property type="protein sequence ID" value="BDZ53863.1"/>
    <property type="molecule type" value="Genomic_DNA"/>
</dbReference>
<evidence type="ECO:0000259" key="9">
    <source>
        <dbReference type="Pfam" id="PF00857"/>
    </source>
</evidence>
<dbReference type="Proteomes" id="UP001321477">
    <property type="component" value="Chromosome"/>
</dbReference>
<dbReference type="InterPro" id="IPR000868">
    <property type="entry name" value="Isochorismatase-like_dom"/>
</dbReference>
<proteinExistence type="inferred from homology"/>
<feature type="region of interest" description="Disordered" evidence="8">
    <location>
        <begin position="1"/>
        <end position="28"/>
    </location>
</feature>
<keyword evidence="11" id="KW-1185">Reference proteome</keyword>
<dbReference type="PANTHER" id="PTHR11080">
    <property type="entry name" value="PYRAZINAMIDASE/NICOTINAMIDASE"/>
    <property type="match status" value="1"/>
</dbReference>
<evidence type="ECO:0000256" key="6">
    <source>
        <dbReference type="ARBA" id="ARBA00039017"/>
    </source>
</evidence>
<comment type="similarity">
    <text evidence="1">Belongs to the isochorismatase family.</text>
</comment>
<gene>
    <name evidence="10" type="ORF">GCM10025870_09360</name>
</gene>